<dbReference type="EMBL" id="LBJQ01000089">
    <property type="protein sequence ID" value="RXH24116.1"/>
    <property type="molecule type" value="Genomic_DNA"/>
</dbReference>
<accession>A0A4Q0RXU1</accession>
<protein>
    <submittedName>
        <fullName evidence="1">Uncharacterized protein</fullName>
    </submittedName>
</protein>
<name>A0A4Q0RXU1_9BRAD</name>
<evidence type="ECO:0000313" key="1">
    <source>
        <dbReference type="EMBL" id="RXH24116.1"/>
    </source>
</evidence>
<proteinExistence type="predicted"/>
<keyword evidence="2" id="KW-1185">Reference proteome</keyword>
<gene>
    <name evidence="1" type="ORF">XH99_28935</name>
</gene>
<dbReference type="Proteomes" id="UP000289546">
    <property type="component" value="Unassembled WGS sequence"/>
</dbReference>
<evidence type="ECO:0000313" key="2">
    <source>
        <dbReference type="Proteomes" id="UP000289546"/>
    </source>
</evidence>
<reference evidence="1 2" key="1">
    <citation type="submission" date="2015-04" db="EMBL/GenBank/DDBJ databases">
        <title>Comparative genomics of rhizobia nodulating Arachis hypogaea in China.</title>
        <authorList>
            <person name="Li Y."/>
        </authorList>
    </citation>
    <scope>NUCLEOTIDE SEQUENCE [LARGE SCALE GENOMIC DNA]</scope>
    <source>
        <strain evidence="1 2">CCBAU 51757</strain>
    </source>
</reference>
<comment type="caution">
    <text evidence="1">The sequence shown here is derived from an EMBL/GenBank/DDBJ whole genome shotgun (WGS) entry which is preliminary data.</text>
</comment>
<dbReference type="AlphaFoldDB" id="A0A4Q0RXU1"/>
<organism evidence="1 2">
    <name type="scientific">Bradyrhizobium nanningense</name>
    <dbReference type="NCBI Taxonomy" id="1325118"/>
    <lineage>
        <taxon>Bacteria</taxon>
        <taxon>Pseudomonadati</taxon>
        <taxon>Pseudomonadota</taxon>
        <taxon>Alphaproteobacteria</taxon>
        <taxon>Hyphomicrobiales</taxon>
        <taxon>Nitrobacteraceae</taxon>
        <taxon>Bradyrhizobium</taxon>
    </lineage>
</organism>
<sequence>MEIILKGLSRRSLIGGVGICSVLPLICGRDAGTSDAIQHSPIILDDELRHGCLFATTSGQCFPDDQAVSVDLWSFRVSEIGSSLPASVGRTVIWDDVFSLRTLTRSVGAALSAVTEWYEFDPCVGQFSFHLDGHGHIGLHVRAINSQRDASASLALIDISSCGLSRIDWPDILPHIRDSYDVVVGFAHWSGCGPALCETVAGNPRIRKALAYCDQFFWTDDKMLGLDGEACCNARSLPLNSLIQDLVRALSAKGFSLGLEKIARDGSLFEGRLRIAPQAIALGTS</sequence>